<proteinExistence type="inferred from homology"/>
<organism evidence="9 10">
    <name type="scientific">Devosia sediminis</name>
    <dbReference type="NCBI Taxonomy" id="2798801"/>
    <lineage>
        <taxon>Bacteria</taxon>
        <taxon>Pseudomonadati</taxon>
        <taxon>Pseudomonadota</taxon>
        <taxon>Alphaproteobacteria</taxon>
        <taxon>Hyphomicrobiales</taxon>
        <taxon>Devosiaceae</taxon>
        <taxon>Devosia</taxon>
    </lineage>
</organism>
<evidence type="ECO:0000313" key="10">
    <source>
        <dbReference type="Proteomes" id="UP000602124"/>
    </source>
</evidence>
<dbReference type="GO" id="GO:0005576">
    <property type="term" value="C:extracellular region"/>
    <property type="evidence" value="ECO:0007669"/>
    <property type="project" value="UniProtKB-SubCell"/>
</dbReference>
<keyword evidence="9" id="KW-0969">Cilium</keyword>
<feature type="domain" description="Flagellar hook-associated protein FlgK helical" evidence="8">
    <location>
        <begin position="89"/>
        <end position="331"/>
    </location>
</feature>
<comment type="caution">
    <text evidence="9">The sequence shown here is derived from an EMBL/GenBank/DDBJ whole genome shotgun (WGS) entry which is preliminary data.</text>
</comment>
<accession>A0A934MGF9</accession>
<comment type="subcellular location">
    <subcellularLocation>
        <location evidence="1">Bacterial flagellum</location>
    </subcellularLocation>
    <subcellularLocation>
        <location evidence="2">Secreted</location>
    </subcellularLocation>
</comment>
<gene>
    <name evidence="9" type="primary">flgK</name>
    <name evidence="9" type="ORF">JEQ47_04135</name>
</gene>
<keyword evidence="6" id="KW-0975">Bacterial flagellum</keyword>
<dbReference type="Pfam" id="PF06429">
    <property type="entry name" value="Flg_bbr_C"/>
    <property type="match status" value="1"/>
</dbReference>
<evidence type="ECO:0000256" key="6">
    <source>
        <dbReference type="ARBA" id="ARBA00023143"/>
    </source>
</evidence>
<dbReference type="NCBIfam" id="TIGR02492">
    <property type="entry name" value="flgK_ends"/>
    <property type="match status" value="1"/>
</dbReference>
<name>A0A934MGF9_9HYPH</name>
<dbReference type="Proteomes" id="UP000602124">
    <property type="component" value="Unassembled WGS sequence"/>
</dbReference>
<keyword evidence="10" id="KW-1185">Reference proteome</keyword>
<comment type="similarity">
    <text evidence="3">Belongs to the flagella basal body rod proteins family.</text>
</comment>
<keyword evidence="9" id="KW-0966">Cell projection</keyword>
<dbReference type="RefSeq" id="WP_198875114.1">
    <property type="nucleotide sequence ID" value="NZ_JAEKMH010000001.1"/>
</dbReference>
<dbReference type="AlphaFoldDB" id="A0A934MGF9"/>
<dbReference type="PANTHER" id="PTHR30033">
    <property type="entry name" value="FLAGELLAR HOOK-ASSOCIATED PROTEIN 1"/>
    <property type="match status" value="1"/>
</dbReference>
<keyword evidence="5" id="KW-0964">Secreted</keyword>
<dbReference type="InterPro" id="IPR053927">
    <property type="entry name" value="FlgK_helical"/>
</dbReference>
<dbReference type="GO" id="GO:0044780">
    <property type="term" value="P:bacterial-type flagellum assembly"/>
    <property type="evidence" value="ECO:0007669"/>
    <property type="project" value="InterPro"/>
</dbReference>
<dbReference type="InterPro" id="IPR010930">
    <property type="entry name" value="Flg_bb/hook_C_dom"/>
</dbReference>
<evidence type="ECO:0000256" key="3">
    <source>
        <dbReference type="ARBA" id="ARBA00009677"/>
    </source>
</evidence>
<evidence type="ECO:0000256" key="5">
    <source>
        <dbReference type="ARBA" id="ARBA00022525"/>
    </source>
</evidence>
<feature type="domain" description="Flagellar basal-body/hook protein C-terminal" evidence="7">
    <location>
        <begin position="577"/>
        <end position="612"/>
    </location>
</feature>
<evidence type="ECO:0000256" key="2">
    <source>
        <dbReference type="ARBA" id="ARBA00004613"/>
    </source>
</evidence>
<dbReference type="PANTHER" id="PTHR30033:SF1">
    <property type="entry name" value="FLAGELLAR HOOK-ASSOCIATED PROTEIN 1"/>
    <property type="match status" value="1"/>
</dbReference>
<reference evidence="9" key="1">
    <citation type="submission" date="2020-12" db="EMBL/GenBank/DDBJ databases">
        <title>Devosia sp. MSA67 isolated from Mo River.</title>
        <authorList>
            <person name="Ma F."/>
            <person name="Zi Z."/>
        </authorList>
    </citation>
    <scope>NUCLEOTIDE SEQUENCE</scope>
    <source>
        <strain evidence="9">MSA67</strain>
    </source>
</reference>
<dbReference type="SUPFAM" id="SSF64518">
    <property type="entry name" value="Phase 1 flagellin"/>
    <property type="match status" value="1"/>
</dbReference>
<dbReference type="GO" id="GO:0009424">
    <property type="term" value="C:bacterial-type flagellum hook"/>
    <property type="evidence" value="ECO:0007669"/>
    <property type="project" value="InterPro"/>
</dbReference>
<keyword evidence="9" id="KW-0282">Flagellum</keyword>
<evidence type="ECO:0000259" key="8">
    <source>
        <dbReference type="Pfam" id="PF22638"/>
    </source>
</evidence>
<evidence type="ECO:0000259" key="7">
    <source>
        <dbReference type="Pfam" id="PF06429"/>
    </source>
</evidence>
<evidence type="ECO:0000313" key="9">
    <source>
        <dbReference type="EMBL" id="MBJ3783902.1"/>
    </source>
</evidence>
<protein>
    <recommendedName>
        <fullName evidence="4">Flagellar hook-associated protein 1</fullName>
    </recommendedName>
</protein>
<dbReference type="Pfam" id="PF22638">
    <property type="entry name" value="FlgK_D1"/>
    <property type="match status" value="1"/>
</dbReference>
<dbReference type="InterPro" id="IPR002371">
    <property type="entry name" value="FlgK"/>
</dbReference>
<evidence type="ECO:0000256" key="1">
    <source>
        <dbReference type="ARBA" id="ARBA00004365"/>
    </source>
</evidence>
<evidence type="ECO:0000256" key="4">
    <source>
        <dbReference type="ARBA" id="ARBA00016244"/>
    </source>
</evidence>
<dbReference type="EMBL" id="JAEKMH010000001">
    <property type="protein sequence ID" value="MBJ3783902.1"/>
    <property type="molecule type" value="Genomic_DNA"/>
</dbReference>
<dbReference type="GO" id="GO:0005198">
    <property type="term" value="F:structural molecule activity"/>
    <property type="evidence" value="ECO:0007669"/>
    <property type="project" value="InterPro"/>
</dbReference>
<sequence>MGLISSLSNAVSGLRTSQDSITILSRNVANAGTPGYHRQSLNIIDYSSVNSTYARSAGVDRAFNISLQTYYNRQVSDTASSNVMGDYLNKLQGYLGKPGSAGSLDTMFGSFKNSLQALATSPDDYPTRANVVAEAQAMAQRLNSLSGVIQELRQETETRIANDVSEVNAMLISLNEVNNRMLDLGMTDTARAQLYDQRDRLVAAVAEVIDVQAEYRPNGTVALMTRSGVGLLDNGFSTFKFTTAGALSPTAQANIDPEKSKVGTLSLTTPSGLTIDLVQQGVLQGGELAGLVNLRDKILVEAQNQLDEIAAGLASAFNTITTPGTAAAGGGGATGLSADISHLKPGNDVLLSYTQNGATQRVRIINSANGEDFIDASGQRVISVDFGTPPDVAAVAATLDGKLPGLAITANADGHLQVLDDGTLGGKFDVTGLTTRASASGTQQGDMAMALFVDQGNSAFTDNLDTDPPQIVGFAARISVNPAVISDNRLLVQFDIDRTLGDAARPEYLLNQLKSMSFVSGSSPAANEGRHQLNGTVEQLIEQVLNYQGTTIGSALTNRDNRQLTLDTITTQMESEYGVNMDEEMARLTELQSAYAANARVVSVVKELLDTLFAST</sequence>